<accession>A0ABX1MG80</accession>
<name>A0ABX1MG80_9RHOO</name>
<evidence type="ECO:0000313" key="1">
    <source>
        <dbReference type="EMBL" id="NMF86944.1"/>
    </source>
</evidence>
<evidence type="ECO:0000313" key="2">
    <source>
        <dbReference type="Proteomes" id="UP000652074"/>
    </source>
</evidence>
<comment type="caution">
    <text evidence="1">The sequence shown here is derived from an EMBL/GenBank/DDBJ whole genome shotgun (WGS) entry which is preliminary data.</text>
</comment>
<dbReference type="EMBL" id="WTVR01000001">
    <property type="protein sequence ID" value="NMF86944.1"/>
    <property type="molecule type" value="Genomic_DNA"/>
</dbReference>
<organism evidence="1 2">
    <name type="scientific">Aromatoleum petrolei</name>
    <dbReference type="NCBI Taxonomy" id="76116"/>
    <lineage>
        <taxon>Bacteria</taxon>
        <taxon>Pseudomonadati</taxon>
        <taxon>Pseudomonadota</taxon>
        <taxon>Betaproteobacteria</taxon>
        <taxon>Rhodocyclales</taxon>
        <taxon>Rhodocyclaceae</taxon>
        <taxon>Aromatoleum</taxon>
    </lineage>
</organism>
<sequence length="372" mass="41421">MNRHYPTALGAHDLLELANRTATTFFNASPEFREAGMAAAEALSSIAAGMARRLKARDEKPAVCVLPDNATVSELQFVRTRQAARRGADVYLPSWASVARALPDAFLRSALFSASRSVQATNDAVLAGDRTLVVSGKEVITFNNITLMYSGYALCQFDRQVYATCLNYYRERPLSPEDGTHHVSTSFYEFARHMGSAYSVKAHKAIRASLLRLSLAQLRLRVKRMNIEVPKLLSVSFEDGEAGDLRGSDVLLLRITESVAELFGQGAWKAVDVDVADYDGLKGWIANFYASHDRARWLPVDTLYMMSGYESRKSNFRAGLLQALEKLKEERTPLCSRVADYHFSKDGTRLLVVRTEWRAAGKRYAQVEEGDG</sequence>
<proteinExistence type="predicted"/>
<dbReference type="RefSeq" id="WP_169204433.1">
    <property type="nucleotide sequence ID" value="NZ_CP059560.1"/>
</dbReference>
<keyword evidence="2" id="KW-1185">Reference proteome</keyword>
<gene>
    <name evidence="1" type="ORF">GPA26_00470</name>
</gene>
<reference evidence="1 2" key="1">
    <citation type="submission" date="2019-12" db="EMBL/GenBank/DDBJ databases">
        <title>Comparative genomics gives insights into the taxonomy of the Azoarcus-Aromatoleum group and reveals separate origins of nif in the plant-associated Azoarcus and non-plant-associated Aromatoleum sub-groups.</title>
        <authorList>
            <person name="Lafos M."/>
            <person name="Maluk M."/>
            <person name="Batista M."/>
            <person name="Junghare M."/>
            <person name="Carmona M."/>
            <person name="Faoro H."/>
            <person name="Cruz L.M."/>
            <person name="Battistoni F."/>
            <person name="De Souza E."/>
            <person name="Pedrosa F."/>
            <person name="Chen W.-M."/>
            <person name="Poole P.S."/>
            <person name="Dixon R.A."/>
            <person name="James E.K."/>
        </authorList>
    </citation>
    <scope>NUCLEOTIDE SEQUENCE [LARGE SCALE GENOMIC DNA]</scope>
    <source>
        <strain evidence="1 2">ToN1</strain>
    </source>
</reference>
<dbReference type="Proteomes" id="UP000652074">
    <property type="component" value="Unassembled WGS sequence"/>
</dbReference>
<protein>
    <submittedName>
        <fullName evidence="1">Uncharacterized protein</fullName>
    </submittedName>
</protein>